<dbReference type="Proteomes" id="UP000824241">
    <property type="component" value="Unassembled WGS sequence"/>
</dbReference>
<evidence type="ECO:0000256" key="1">
    <source>
        <dbReference type="SAM" id="Phobius"/>
    </source>
</evidence>
<dbReference type="PANTHER" id="PTHR42867">
    <property type="entry name" value="MEMBRANE PROTEIN-RELATED"/>
    <property type="match status" value="1"/>
</dbReference>
<dbReference type="AlphaFoldDB" id="A0A9D1DVX6"/>
<comment type="caution">
    <text evidence="2">The sequence shown here is derived from an EMBL/GenBank/DDBJ whole genome shotgun (WGS) entry which is preliminary data.</text>
</comment>
<protein>
    <submittedName>
        <fullName evidence="2">DUF1385 domain-containing protein</fullName>
    </submittedName>
</protein>
<gene>
    <name evidence="2" type="ORF">IAB37_00400</name>
</gene>
<dbReference type="EMBL" id="DVHA01000013">
    <property type="protein sequence ID" value="HIR60027.1"/>
    <property type="molecule type" value="Genomic_DNA"/>
</dbReference>
<keyword evidence="1" id="KW-0812">Transmembrane</keyword>
<keyword evidence="1" id="KW-0472">Membrane</keyword>
<reference evidence="2" key="2">
    <citation type="journal article" date="2021" name="PeerJ">
        <title>Extensive microbial diversity within the chicken gut microbiome revealed by metagenomics and culture.</title>
        <authorList>
            <person name="Gilroy R."/>
            <person name="Ravi A."/>
            <person name="Getino M."/>
            <person name="Pursley I."/>
            <person name="Horton D.L."/>
            <person name="Alikhan N.F."/>
            <person name="Baker D."/>
            <person name="Gharbi K."/>
            <person name="Hall N."/>
            <person name="Watson M."/>
            <person name="Adriaenssens E.M."/>
            <person name="Foster-Nyarko E."/>
            <person name="Jarju S."/>
            <person name="Secka A."/>
            <person name="Antonio M."/>
            <person name="Oren A."/>
            <person name="Chaudhuri R.R."/>
            <person name="La Ragione R."/>
            <person name="Hildebrand F."/>
            <person name="Pallen M.J."/>
        </authorList>
    </citation>
    <scope>NUCLEOTIDE SEQUENCE</scope>
    <source>
        <strain evidence="2">CHK189-12415</strain>
    </source>
</reference>
<reference evidence="2" key="1">
    <citation type="submission" date="2020-10" db="EMBL/GenBank/DDBJ databases">
        <authorList>
            <person name="Gilroy R."/>
        </authorList>
    </citation>
    <scope>NUCLEOTIDE SEQUENCE</scope>
    <source>
        <strain evidence="2">CHK189-12415</strain>
    </source>
</reference>
<evidence type="ECO:0000313" key="2">
    <source>
        <dbReference type="EMBL" id="HIR60027.1"/>
    </source>
</evidence>
<keyword evidence="1" id="KW-1133">Transmembrane helix</keyword>
<evidence type="ECO:0000313" key="3">
    <source>
        <dbReference type="Proteomes" id="UP000824241"/>
    </source>
</evidence>
<name>A0A9D1DVX6_9FIRM</name>
<proteinExistence type="predicted"/>
<accession>A0A9D1DVX6</accession>
<organism evidence="2 3">
    <name type="scientific">Candidatus Faecivivens stercoravium</name>
    <dbReference type="NCBI Taxonomy" id="2840803"/>
    <lineage>
        <taxon>Bacteria</taxon>
        <taxon>Bacillati</taxon>
        <taxon>Bacillota</taxon>
        <taxon>Clostridia</taxon>
        <taxon>Eubacteriales</taxon>
        <taxon>Oscillospiraceae</taxon>
        <taxon>Oscillospiraceae incertae sedis</taxon>
        <taxon>Candidatus Faecivivens</taxon>
    </lineage>
</organism>
<dbReference type="InterPro" id="IPR010787">
    <property type="entry name" value="DUF1385"/>
</dbReference>
<dbReference type="PANTHER" id="PTHR42867:SF1">
    <property type="entry name" value="MEMBRANE PROTEIN-RELATED"/>
    <property type="match status" value="1"/>
</dbReference>
<dbReference type="Pfam" id="PF07136">
    <property type="entry name" value="DUF1385"/>
    <property type="match status" value="1"/>
</dbReference>
<feature type="transmembrane region" description="Helical" evidence="1">
    <location>
        <begin position="115"/>
        <end position="135"/>
    </location>
</feature>
<feature type="transmembrane region" description="Helical" evidence="1">
    <location>
        <begin position="218"/>
        <end position="237"/>
    </location>
</feature>
<feature type="transmembrane region" description="Helical" evidence="1">
    <location>
        <begin position="243"/>
        <end position="264"/>
    </location>
</feature>
<sequence length="320" mass="35684">MAKTEHPTCPAGFKTSIGGQAIIEGVMMKGPKKTVMSVRKPDGSIVQEGWDNPPRRWYQKVPLVRGIASFILSLTDGYKCLMRSAELATDGIEDENPSKFDKWLEEKFGDKLVKAVGYISMVLGLCIAALLFMYLPAQIVTLLRGLAPDAPRWALSLGEGVIKLGIFIGYMALVSLMPDMRRMFAYHGSEHKTIACFEAGEELTVENVRKHTRFHPRCGTSFLFLVLFISIVLSTVVTWDSLALRVALKVLMLPLTMAIAYELIRLAGRYDNLFTRIVSWPGLQVQRLTTKEPDDSMIEVAIASMKAVLPENREDAVWGQ</sequence>
<feature type="transmembrane region" description="Helical" evidence="1">
    <location>
        <begin position="155"/>
        <end position="176"/>
    </location>
</feature>